<evidence type="ECO:0000313" key="1">
    <source>
        <dbReference type="EMBL" id="KKK86974.1"/>
    </source>
</evidence>
<evidence type="ECO:0008006" key="2">
    <source>
        <dbReference type="Google" id="ProtNLM"/>
    </source>
</evidence>
<dbReference type="AlphaFoldDB" id="A0A0F9B8G0"/>
<proteinExistence type="predicted"/>
<reference evidence="1" key="1">
    <citation type="journal article" date="2015" name="Nature">
        <title>Complex archaea that bridge the gap between prokaryotes and eukaryotes.</title>
        <authorList>
            <person name="Spang A."/>
            <person name="Saw J.H."/>
            <person name="Jorgensen S.L."/>
            <person name="Zaremba-Niedzwiedzka K."/>
            <person name="Martijn J."/>
            <person name="Lind A.E."/>
            <person name="van Eijk R."/>
            <person name="Schleper C."/>
            <person name="Guy L."/>
            <person name="Ettema T.J."/>
        </authorList>
    </citation>
    <scope>NUCLEOTIDE SEQUENCE</scope>
</reference>
<sequence length="154" mass="17336">MSGEVVFEFEPRSLAKLHRKLTRSGLIDIPAEKFYDVVATTIGKRGRDKAPEDLGDVKRGIKVLKPDRETRLVVATAPHSIYAHEGTKPHWPPVDAVRGWAERHGIEPFLVARAISKKGTKAVPFLKDAAEETFQRLQPSLLSFSRGVEKQWDR</sequence>
<gene>
    <name evidence="1" type="ORF">LCGC14_2757880</name>
</gene>
<organism evidence="1">
    <name type="scientific">marine sediment metagenome</name>
    <dbReference type="NCBI Taxonomy" id="412755"/>
    <lineage>
        <taxon>unclassified sequences</taxon>
        <taxon>metagenomes</taxon>
        <taxon>ecological metagenomes</taxon>
    </lineage>
</organism>
<comment type="caution">
    <text evidence="1">The sequence shown here is derived from an EMBL/GenBank/DDBJ whole genome shotgun (WGS) entry which is preliminary data.</text>
</comment>
<protein>
    <recommendedName>
        <fullName evidence="2">HK97 gp10 family phage protein</fullName>
    </recommendedName>
</protein>
<dbReference type="EMBL" id="LAZR01050608">
    <property type="protein sequence ID" value="KKK86974.1"/>
    <property type="molecule type" value="Genomic_DNA"/>
</dbReference>
<name>A0A0F9B8G0_9ZZZZ</name>
<accession>A0A0F9B8G0</accession>